<protein>
    <submittedName>
        <fullName evidence="4">Uncharacterized protein</fullName>
    </submittedName>
</protein>
<keyword evidence="2" id="KW-0812">Transmembrane</keyword>
<proteinExistence type="predicted"/>
<dbReference type="eggNOG" id="KOG0619">
    <property type="taxonomic scope" value="Eukaryota"/>
</dbReference>
<dbReference type="Pfam" id="PF13855">
    <property type="entry name" value="LRR_8"/>
    <property type="match status" value="2"/>
</dbReference>
<evidence type="ECO:0000256" key="3">
    <source>
        <dbReference type="SAM" id="SignalP"/>
    </source>
</evidence>
<dbReference type="InterPro" id="IPR032675">
    <property type="entry name" value="LRR_dom_sf"/>
</dbReference>
<dbReference type="EnsemblMetazoa" id="MDOA004689-RB">
    <property type="protein sequence ID" value="MDOA004689-PB"/>
    <property type="gene ID" value="MDOA004689"/>
</dbReference>
<dbReference type="VEuPathDB" id="VectorBase:MDOA004689"/>
<feature type="compositionally biased region" description="Polar residues" evidence="1">
    <location>
        <begin position="835"/>
        <end position="847"/>
    </location>
</feature>
<dbReference type="PANTHER" id="PTHR24366:SF87">
    <property type="entry name" value="KEKKON 6, ISOFORM B"/>
    <property type="match status" value="1"/>
</dbReference>
<dbReference type="SMART" id="SM00082">
    <property type="entry name" value="LRRCT"/>
    <property type="match status" value="1"/>
</dbReference>
<feature type="region of interest" description="Disordered" evidence="1">
    <location>
        <begin position="835"/>
        <end position="906"/>
    </location>
</feature>
<dbReference type="VEuPathDB" id="VectorBase:MDOMA2_018355"/>
<dbReference type="InterPro" id="IPR003598">
    <property type="entry name" value="Ig_sub2"/>
</dbReference>
<feature type="compositionally biased region" description="Low complexity" evidence="1">
    <location>
        <begin position="868"/>
        <end position="888"/>
    </location>
</feature>
<dbReference type="SMART" id="SM00369">
    <property type="entry name" value="LRR_TYP"/>
    <property type="match status" value="5"/>
</dbReference>
<feature type="compositionally biased region" description="Low complexity" evidence="1">
    <location>
        <begin position="747"/>
        <end position="760"/>
    </location>
</feature>
<feature type="signal peptide" evidence="3">
    <location>
        <begin position="1"/>
        <end position="32"/>
    </location>
</feature>
<dbReference type="Gene3D" id="3.80.10.10">
    <property type="entry name" value="Ribonuclease Inhibitor"/>
    <property type="match status" value="2"/>
</dbReference>
<dbReference type="GO" id="GO:0071944">
    <property type="term" value="C:cell periphery"/>
    <property type="evidence" value="ECO:0007669"/>
    <property type="project" value="UniProtKB-ARBA"/>
</dbReference>
<dbReference type="Pfam" id="PF13927">
    <property type="entry name" value="Ig_3"/>
    <property type="match status" value="1"/>
</dbReference>
<feature type="compositionally biased region" description="Polar residues" evidence="1">
    <location>
        <begin position="854"/>
        <end position="867"/>
    </location>
</feature>
<dbReference type="SMART" id="SM00409">
    <property type="entry name" value="IG"/>
    <property type="match status" value="1"/>
</dbReference>
<dbReference type="InterPro" id="IPR013783">
    <property type="entry name" value="Ig-like_fold"/>
</dbReference>
<dbReference type="FunFam" id="3.80.10.10:FF:000082">
    <property type="entry name" value="Leucine-rich repeat-containing 24"/>
    <property type="match status" value="1"/>
</dbReference>
<keyword evidence="2" id="KW-0472">Membrane</keyword>
<evidence type="ECO:0000256" key="2">
    <source>
        <dbReference type="SAM" id="Phobius"/>
    </source>
</evidence>
<dbReference type="PROSITE" id="PS50835">
    <property type="entry name" value="IG_LIKE"/>
    <property type="match status" value="1"/>
</dbReference>
<accession>A0A1I8MGN2</accession>
<evidence type="ECO:0000256" key="1">
    <source>
        <dbReference type="SAM" id="MobiDB-lite"/>
    </source>
</evidence>
<dbReference type="STRING" id="7370.A0A1I8MGN2"/>
<dbReference type="Gene3D" id="2.60.40.10">
    <property type="entry name" value="Immunoglobulins"/>
    <property type="match status" value="1"/>
</dbReference>
<keyword evidence="3" id="KW-0732">Signal</keyword>
<dbReference type="PANTHER" id="PTHR24366">
    <property type="entry name" value="IG(IMMUNOGLOBULIN) AND LRR(LEUCINE RICH REPEAT) DOMAINS"/>
    <property type="match status" value="1"/>
</dbReference>
<feature type="region of interest" description="Disordered" evidence="1">
    <location>
        <begin position="722"/>
        <end position="767"/>
    </location>
</feature>
<reference evidence="4" key="1">
    <citation type="submission" date="2020-05" db="UniProtKB">
        <authorList>
            <consortium name="EnsemblMetazoa"/>
        </authorList>
    </citation>
    <scope>IDENTIFICATION</scope>
    <source>
        <strain evidence="4">Aabys</strain>
    </source>
</reference>
<organism evidence="4">
    <name type="scientific">Musca domestica</name>
    <name type="common">House fly</name>
    <dbReference type="NCBI Taxonomy" id="7370"/>
    <lineage>
        <taxon>Eukaryota</taxon>
        <taxon>Metazoa</taxon>
        <taxon>Ecdysozoa</taxon>
        <taxon>Arthropoda</taxon>
        <taxon>Hexapoda</taxon>
        <taxon>Insecta</taxon>
        <taxon>Pterygota</taxon>
        <taxon>Neoptera</taxon>
        <taxon>Endopterygota</taxon>
        <taxon>Diptera</taxon>
        <taxon>Brachycera</taxon>
        <taxon>Muscomorpha</taxon>
        <taxon>Muscoidea</taxon>
        <taxon>Muscidae</taxon>
        <taxon>Musca</taxon>
    </lineage>
</organism>
<dbReference type="SUPFAM" id="SSF52058">
    <property type="entry name" value="L domain-like"/>
    <property type="match status" value="1"/>
</dbReference>
<dbReference type="SUPFAM" id="SSF48726">
    <property type="entry name" value="Immunoglobulin"/>
    <property type="match status" value="1"/>
</dbReference>
<dbReference type="InterPro" id="IPR001611">
    <property type="entry name" value="Leu-rich_rpt"/>
</dbReference>
<sequence length="906" mass="99633">MKVNCVAICLSVALTLKISLMFVTFHLPTTLADDWSQSCASNCTCKWTNGKKSAICSSLQLTTIPTTLSTELQVLVLNDNHIPYLNREEFTNLNLLNLQRIYLKKSEVQYVHKETFKDLKILVEIDLSDNKIEMLDKDTFMGNDRLRILYLNGNPLKKLVAYQFPILPHLRTLDLHDCLISYIDPMALANLNMLEFLYLKNNLLESLSEYVFQHMANLKTLVLDENPWQCNCKLRKFRSWYVNSRLNSVSLLCKGPPQHKDRTWDQVEEEQFGCGPKVEIFNNEDVQNIEIGSNTTFSCLVYGDPLPEITWELNGKILDSDNVMFEAENVASDKLWNNLTVFNMTSLDAGTYVCTGTNVVGVASQNISIYLTEIVQHVLVKTPETFWYFGLIMGTFGTVFLLILISFVVCLCKRTTRQRRHPSKTGVKPSVSFNDQEKKLLDLSITTTTNDRVDSCLDNNHSTATAMSKAESVIGFEPIEIHSVDNHRNNVHNHHSLMMGGGHHQMTHQQQLQQHHSHMPATSVAGATRQQQLMAVADGSCSVVGIPTSMASAVSAAHHNQIPEEFPLNVGVFPPPPEFCSNIVPNPAYGNIFISVSVTQDMLDGTDISMYPDLLNIPKRIQDNPGAAITMGGGGGNSDTLSPPPPSSSSGGAGGAAAAVVNNSSSMVNVTSFATLPRNTQRRGILKKDSSLQQQPQLPQTNLYTHDEIVSYHNLDTTYSQGYQEHQTELIGLPPPPPPPSVKCHHSQQQQTTQQQHQSSNATSKPCSGCMSAALQAPGSACASPPIDATPLRPLCKQTSGALGCLKYDNMGRRITASGNSTLSLPDEERLESETLFNEGNPLTKTPATKVHHSGQQNSTQNKTQDCQQQAAVTGGTATTGTVSSGQAKNSNSKSHQDTGNEFVSL</sequence>
<keyword evidence="2" id="KW-1133">Transmembrane helix</keyword>
<dbReference type="InterPro" id="IPR003591">
    <property type="entry name" value="Leu-rich_rpt_typical-subtyp"/>
</dbReference>
<feature type="compositionally biased region" description="Polar residues" evidence="1">
    <location>
        <begin position="889"/>
        <end position="906"/>
    </location>
</feature>
<feature type="region of interest" description="Disordered" evidence="1">
    <location>
        <begin position="628"/>
        <end position="657"/>
    </location>
</feature>
<dbReference type="SMART" id="SM00408">
    <property type="entry name" value="IGc2"/>
    <property type="match status" value="1"/>
</dbReference>
<evidence type="ECO:0000313" key="4">
    <source>
        <dbReference type="EnsemblMetazoa" id="MDOA004689-PB"/>
    </source>
</evidence>
<feature type="chain" id="PRO_5043411102" evidence="3">
    <location>
        <begin position="33"/>
        <end position="906"/>
    </location>
</feature>
<feature type="transmembrane region" description="Helical" evidence="2">
    <location>
        <begin position="386"/>
        <end position="412"/>
    </location>
</feature>
<dbReference type="InterPro" id="IPR003599">
    <property type="entry name" value="Ig_sub"/>
</dbReference>
<dbReference type="InterPro" id="IPR000483">
    <property type="entry name" value="Cys-rich_flank_reg_C"/>
</dbReference>
<dbReference type="InterPro" id="IPR036179">
    <property type="entry name" value="Ig-like_dom_sf"/>
</dbReference>
<name>A0A1I8MGN2_MUSDO</name>
<dbReference type="InterPro" id="IPR007110">
    <property type="entry name" value="Ig-like_dom"/>
</dbReference>
<dbReference type="AlphaFoldDB" id="A0A1I8MGN2"/>